<dbReference type="PROSITE" id="PS51257">
    <property type="entry name" value="PROKAR_LIPOPROTEIN"/>
    <property type="match status" value="1"/>
</dbReference>
<gene>
    <name evidence="2" type="ORF">GWO68_08975</name>
</gene>
<protein>
    <recommendedName>
        <fullName evidence="4">Beta-lactamase-inhibitor-like PepSY-like domain-containing protein</fullName>
    </recommendedName>
</protein>
<sequence length="161" mass="18909">MRAKTYFTSLLLLVLISCKVQGQELSKKDTELYILFNTVENRRYDSKIVVPKTLEERWEVQYLFANSDFKKSRLYDGYPLQFITKDKREAKTITNQELKKLPVVTIEQLHKFISENYKGGEESGYYGGSYFNNLKHIYLVEKDEKTKTATITEVKPDITIE</sequence>
<dbReference type="AlphaFoldDB" id="A0A6B2H1P3"/>
<dbReference type="Proteomes" id="UP000478546">
    <property type="component" value="Unassembled WGS sequence"/>
</dbReference>
<evidence type="ECO:0000256" key="1">
    <source>
        <dbReference type="SAM" id="SignalP"/>
    </source>
</evidence>
<organism evidence="2 3">
    <name type="scientific">Pontibacter fetidus</name>
    <dbReference type="NCBI Taxonomy" id="2700082"/>
    <lineage>
        <taxon>Bacteria</taxon>
        <taxon>Pseudomonadati</taxon>
        <taxon>Bacteroidota</taxon>
        <taxon>Cytophagia</taxon>
        <taxon>Cytophagales</taxon>
        <taxon>Hymenobacteraceae</taxon>
        <taxon>Pontibacter</taxon>
    </lineage>
</organism>
<keyword evidence="3" id="KW-1185">Reference proteome</keyword>
<reference evidence="2 3" key="1">
    <citation type="submission" date="2020-01" db="EMBL/GenBank/DDBJ databases">
        <authorList>
            <person name="Kim M.K."/>
        </authorList>
    </citation>
    <scope>NUCLEOTIDE SEQUENCE [LARGE SCALE GENOMIC DNA]</scope>
    <source>
        <strain evidence="2 3">BT213</strain>
    </source>
</reference>
<keyword evidence="1" id="KW-0732">Signal</keyword>
<dbReference type="RefSeq" id="WP_162346116.1">
    <property type="nucleotide sequence ID" value="NZ_JAAEAA010000010.1"/>
</dbReference>
<name>A0A6B2H1P3_9BACT</name>
<evidence type="ECO:0000313" key="2">
    <source>
        <dbReference type="EMBL" id="NDK56048.1"/>
    </source>
</evidence>
<feature type="chain" id="PRO_5025591532" description="Beta-lactamase-inhibitor-like PepSY-like domain-containing protein" evidence="1">
    <location>
        <begin position="23"/>
        <end position="161"/>
    </location>
</feature>
<dbReference type="EMBL" id="JAAEAA010000010">
    <property type="protein sequence ID" value="NDK56048.1"/>
    <property type="molecule type" value="Genomic_DNA"/>
</dbReference>
<proteinExistence type="predicted"/>
<feature type="signal peptide" evidence="1">
    <location>
        <begin position="1"/>
        <end position="22"/>
    </location>
</feature>
<evidence type="ECO:0008006" key="4">
    <source>
        <dbReference type="Google" id="ProtNLM"/>
    </source>
</evidence>
<accession>A0A6B2H1P3</accession>
<comment type="caution">
    <text evidence="2">The sequence shown here is derived from an EMBL/GenBank/DDBJ whole genome shotgun (WGS) entry which is preliminary data.</text>
</comment>
<evidence type="ECO:0000313" key="3">
    <source>
        <dbReference type="Proteomes" id="UP000478546"/>
    </source>
</evidence>